<keyword evidence="1" id="KW-1003">Cell membrane</keyword>
<protein>
    <recommendedName>
        <fullName evidence="1">Probable queuosine precursor transporter</fullName>
        <shortName evidence="1">Q precursor transporter</shortName>
    </recommendedName>
</protein>
<keyword evidence="3" id="KW-1185">Reference proteome</keyword>
<dbReference type="Pfam" id="PF02592">
    <property type="entry name" value="Vut_1"/>
    <property type="match status" value="1"/>
</dbReference>
<dbReference type="GO" id="GO:0022857">
    <property type="term" value="F:transmembrane transporter activity"/>
    <property type="evidence" value="ECO:0007669"/>
    <property type="project" value="UniProtKB-UniRule"/>
</dbReference>
<dbReference type="PANTHER" id="PTHR34300">
    <property type="entry name" value="QUEUOSINE PRECURSOR TRANSPORTER-RELATED"/>
    <property type="match status" value="1"/>
</dbReference>
<keyword evidence="1" id="KW-0472">Membrane</keyword>
<dbReference type="Proteomes" id="UP000479938">
    <property type="component" value="Unassembled WGS sequence"/>
</dbReference>
<dbReference type="HAMAP" id="MF_02088">
    <property type="entry name" value="Q_prec_transport"/>
    <property type="match status" value="1"/>
</dbReference>
<reference evidence="2 3" key="1">
    <citation type="submission" date="2020-02" db="EMBL/GenBank/DDBJ databases">
        <authorList>
            <person name="Criscuolo A."/>
        </authorList>
    </citation>
    <scope>NUCLEOTIDE SEQUENCE [LARGE SCALE GENOMIC DNA]</scope>
    <source>
        <strain evidence="2">CIP105534</strain>
    </source>
</reference>
<feature type="transmembrane region" description="Helical" evidence="1">
    <location>
        <begin position="76"/>
        <end position="100"/>
    </location>
</feature>
<dbReference type="EMBL" id="CADCSU010000032">
    <property type="protein sequence ID" value="CAA9194995.1"/>
    <property type="molecule type" value="Genomic_DNA"/>
</dbReference>
<dbReference type="GO" id="GO:0005886">
    <property type="term" value="C:plasma membrane"/>
    <property type="evidence" value="ECO:0007669"/>
    <property type="project" value="UniProtKB-SubCell"/>
</dbReference>
<name>A0A6J4G9M1_9FLAO</name>
<proteinExistence type="inferred from homology"/>
<evidence type="ECO:0000313" key="3">
    <source>
        <dbReference type="Proteomes" id="UP000479938"/>
    </source>
</evidence>
<keyword evidence="1" id="KW-0812">Transmembrane</keyword>
<dbReference type="PANTHER" id="PTHR34300:SF2">
    <property type="entry name" value="QUEUOSINE PRECURSOR TRANSPORTER-RELATED"/>
    <property type="match status" value="1"/>
</dbReference>
<keyword evidence="1" id="KW-0813">Transport</keyword>
<evidence type="ECO:0000313" key="2">
    <source>
        <dbReference type="EMBL" id="CAA9194995.1"/>
    </source>
</evidence>
<feature type="transmembrane region" description="Helical" evidence="1">
    <location>
        <begin position="120"/>
        <end position="141"/>
    </location>
</feature>
<feature type="transmembrane region" description="Helical" evidence="1">
    <location>
        <begin position="161"/>
        <end position="180"/>
    </location>
</feature>
<sequence length="234" mass="26390">MAHHLPHHMFKTRKEIVFVVLAGIFITNAVVAELIGGKLIQIGPFVMSIGILPWPVVFLTTDLINEYFGEKGVKKLSFITACLIAYAFLILFMAIVIPAAKGISPVNDEQFLAVFGQSMWIIVGSLIAFMASQLIDVWIFWFFKRRTGERKIWLRTTGSTVVSQLFDSFIVLGIAFWLPGKINFDTFLSSALIGYTFKLTIAILLTPLIYVGHHLIKKYLDEEKSAEKKEDTIE</sequence>
<dbReference type="InterPro" id="IPR003744">
    <property type="entry name" value="YhhQ"/>
</dbReference>
<comment type="subcellular location">
    <subcellularLocation>
        <location evidence="1">Cell membrane</location>
        <topology evidence="1">Multi-pass membrane protein</topology>
    </subcellularLocation>
</comment>
<comment type="function">
    <text evidence="1">Involved in the import of queuosine (Q) precursors, required for Q precursor salvage.</text>
</comment>
<evidence type="ECO:0000256" key="1">
    <source>
        <dbReference type="HAMAP-Rule" id="MF_02088"/>
    </source>
</evidence>
<organism evidence="2 3">
    <name type="scientific">Flavobacterium bizetiae</name>
    <dbReference type="NCBI Taxonomy" id="2704140"/>
    <lineage>
        <taxon>Bacteria</taxon>
        <taxon>Pseudomonadati</taxon>
        <taxon>Bacteroidota</taxon>
        <taxon>Flavobacteriia</taxon>
        <taxon>Flavobacteriales</taxon>
        <taxon>Flavobacteriaceae</taxon>
        <taxon>Flavobacterium</taxon>
    </lineage>
</organism>
<accession>A0A6J4G9M1</accession>
<keyword evidence="1" id="KW-1133">Transmembrane helix</keyword>
<feature type="transmembrane region" description="Helical" evidence="1">
    <location>
        <begin position="42"/>
        <end position="64"/>
    </location>
</feature>
<dbReference type="NCBIfam" id="TIGR00697">
    <property type="entry name" value="queuosine precursor transporter"/>
    <property type="match status" value="1"/>
</dbReference>
<feature type="transmembrane region" description="Helical" evidence="1">
    <location>
        <begin position="192"/>
        <end position="211"/>
    </location>
</feature>
<gene>
    <name evidence="2" type="ORF">FLA105534_00431</name>
</gene>
<comment type="similarity">
    <text evidence="1">Belongs to the vitamin uptake transporter (VUT/ECF) (TC 2.A.88) family. Q precursor transporter subfamily.</text>
</comment>
<dbReference type="AlphaFoldDB" id="A0A6J4G9M1"/>